<comment type="cofactor">
    <cofactor evidence="1">
        <name>Zn(2+)</name>
        <dbReference type="ChEBI" id="CHEBI:29105"/>
    </cofactor>
</comment>
<accession>A0A0E2Z4D9</accession>
<evidence type="ECO:0000256" key="2">
    <source>
        <dbReference type="ARBA" id="ARBA00008072"/>
    </source>
</evidence>
<evidence type="ECO:0000313" key="6">
    <source>
        <dbReference type="EMBL" id="KFI20086.1"/>
    </source>
</evidence>
<dbReference type="GO" id="GO:0046872">
    <property type="term" value="F:metal ion binding"/>
    <property type="evidence" value="ECO:0007669"/>
    <property type="project" value="UniProtKB-KW"/>
</dbReference>
<reference evidence="6 7" key="1">
    <citation type="submission" date="2014-07" db="EMBL/GenBank/DDBJ databases">
        <title>Comparative analysis of Nitrosococcus oceani genome inventories of strains from Pacific and Atlantic gyres.</title>
        <authorList>
            <person name="Lim C.K."/>
            <person name="Wang L."/>
            <person name="Sayavedra-Soto L.A."/>
            <person name="Klotz M.G."/>
        </authorList>
    </citation>
    <scope>NUCLEOTIDE SEQUENCE [LARGE SCALE GENOMIC DNA]</scope>
    <source>
        <strain evidence="6 7">C-27</strain>
    </source>
</reference>
<evidence type="ECO:0000256" key="3">
    <source>
        <dbReference type="ARBA" id="ARBA00022723"/>
    </source>
</evidence>
<keyword evidence="5" id="KW-0560">Oxidoreductase</keyword>
<dbReference type="SUPFAM" id="SSF51735">
    <property type="entry name" value="NAD(P)-binding Rossmann-fold domains"/>
    <property type="match status" value="1"/>
</dbReference>
<dbReference type="OrthoDB" id="9781588at2"/>
<dbReference type="GO" id="GO:0016491">
    <property type="term" value="F:oxidoreductase activity"/>
    <property type="evidence" value="ECO:0007669"/>
    <property type="project" value="UniProtKB-KW"/>
</dbReference>
<evidence type="ECO:0000256" key="4">
    <source>
        <dbReference type="ARBA" id="ARBA00022833"/>
    </source>
</evidence>
<dbReference type="Proteomes" id="UP000028839">
    <property type="component" value="Unassembled WGS sequence"/>
</dbReference>
<dbReference type="InterPro" id="IPR036291">
    <property type="entry name" value="NAD(P)-bd_dom_sf"/>
</dbReference>
<comment type="caution">
    <text evidence="6">The sequence shown here is derived from an EMBL/GenBank/DDBJ whole genome shotgun (WGS) entry which is preliminary data.</text>
</comment>
<sequence length="343" mass="37577">MSTPPPRLVPSIARAYWVEASGKGAIRQETLSVPVPVGYSLLETWLTGISPGTERLVGLGKVPAECQQAMACPAMGGSFKLPVKYGYCLLGQAINGPYADQLVFTMHPHQDYAIVPNKQLLPLPQDIPPLRATLLPNLETALNAIWDSEYQAPAPVAIVGGGIVGLLIAFLLKTAWDAFPIIIERDPQRRQLIEKLGWGLTVLEVQEAPQGVFSLCFHASGQGAGLQTALDSVGFEGKVIEVSWLAHQPVTLNLGGSFHFQRKQILSSQVSTIAKPKREHTSHQQRLEQTLNYLQSPLLDALIAPAITFESLPLFMQELYHKNPVDFSFAVTYPPFHPRLHKA</sequence>
<dbReference type="PANTHER" id="PTHR43350:SF19">
    <property type="entry name" value="D-GULOSIDE 3-DEHYDROGENASE"/>
    <property type="match status" value="1"/>
</dbReference>
<dbReference type="EMBL" id="JPGN01000029">
    <property type="protein sequence ID" value="KFI20086.1"/>
    <property type="molecule type" value="Genomic_DNA"/>
</dbReference>
<organism evidence="6 7">
    <name type="scientific">Nitrosococcus oceani C-27</name>
    <dbReference type="NCBI Taxonomy" id="314279"/>
    <lineage>
        <taxon>Bacteria</taxon>
        <taxon>Pseudomonadati</taxon>
        <taxon>Pseudomonadota</taxon>
        <taxon>Gammaproteobacteria</taxon>
        <taxon>Chromatiales</taxon>
        <taxon>Chromatiaceae</taxon>
        <taxon>Nitrosococcus</taxon>
    </lineage>
</organism>
<keyword evidence="4" id="KW-0862">Zinc</keyword>
<dbReference type="PANTHER" id="PTHR43350">
    <property type="entry name" value="NAD-DEPENDENT ALCOHOL DEHYDROGENASE"/>
    <property type="match status" value="1"/>
</dbReference>
<evidence type="ECO:0000256" key="1">
    <source>
        <dbReference type="ARBA" id="ARBA00001947"/>
    </source>
</evidence>
<name>A0A0E2Z4D9_9GAMM</name>
<gene>
    <name evidence="6" type="ORF">IB75_05550</name>
</gene>
<dbReference type="Gene3D" id="3.40.50.720">
    <property type="entry name" value="NAD(P)-binding Rossmann-like Domain"/>
    <property type="match status" value="1"/>
</dbReference>
<evidence type="ECO:0000313" key="7">
    <source>
        <dbReference type="Proteomes" id="UP000028839"/>
    </source>
</evidence>
<keyword evidence="3" id="KW-0479">Metal-binding</keyword>
<dbReference type="HOGENOM" id="CLU_026673_9_0_6"/>
<dbReference type="SUPFAM" id="SSF50129">
    <property type="entry name" value="GroES-like"/>
    <property type="match status" value="1"/>
</dbReference>
<dbReference type="AlphaFoldDB" id="A0A0E2Z4D9"/>
<comment type="similarity">
    <text evidence="2">Belongs to the zinc-containing alcohol dehydrogenase family.</text>
</comment>
<dbReference type="Gene3D" id="3.90.180.10">
    <property type="entry name" value="Medium-chain alcohol dehydrogenases, catalytic domain"/>
    <property type="match status" value="1"/>
</dbReference>
<dbReference type="CDD" id="cd08255">
    <property type="entry name" value="2-desacetyl-2-hydroxyethyl_bacteriochlorophyllide_like"/>
    <property type="match status" value="1"/>
</dbReference>
<dbReference type="InterPro" id="IPR011032">
    <property type="entry name" value="GroES-like_sf"/>
</dbReference>
<evidence type="ECO:0000256" key="5">
    <source>
        <dbReference type="ARBA" id="ARBA00023002"/>
    </source>
</evidence>
<proteinExistence type="inferred from homology"/>
<protein>
    <submittedName>
        <fullName evidence="6">Dehydrogenase</fullName>
    </submittedName>
</protein>